<dbReference type="HOGENOM" id="CLU_193147_0_0_1"/>
<gene>
    <name evidence="2" type="ORF">SS1G_07173</name>
</gene>
<proteinExistence type="predicted"/>
<keyword evidence="3" id="KW-1185">Reference proteome</keyword>
<dbReference type="EMBL" id="CH476629">
    <property type="protein sequence ID" value="EDO04690.1"/>
    <property type="molecule type" value="Genomic_DNA"/>
</dbReference>
<dbReference type="RefSeq" id="XP_001591727.1">
    <property type="nucleotide sequence ID" value="XM_001591677.1"/>
</dbReference>
<dbReference type="GeneID" id="5488187"/>
<dbReference type="InParanoid" id="A7EPC4"/>
<dbReference type="Pfam" id="PF06985">
    <property type="entry name" value="HET"/>
    <property type="match status" value="1"/>
</dbReference>
<protein>
    <recommendedName>
        <fullName evidence="1">Heterokaryon incompatibility domain-containing protein</fullName>
    </recommendedName>
</protein>
<sequence>MAKIFGQANRVIVYLGEAADDSDQALEGIRVAAEGESPNVIVNEMDQRPILELLKRPWFQRIWAS</sequence>
<reference evidence="3" key="1">
    <citation type="journal article" date="2011" name="PLoS Genet.">
        <title>Genomic analysis of the necrotrophic fungal pathogens Sclerotinia sclerotiorum and Botrytis cinerea.</title>
        <authorList>
            <person name="Amselem J."/>
            <person name="Cuomo C.A."/>
            <person name="van Kan J.A."/>
            <person name="Viaud M."/>
            <person name="Benito E.P."/>
            <person name="Couloux A."/>
            <person name="Coutinho P.M."/>
            <person name="de Vries R.P."/>
            <person name="Dyer P.S."/>
            <person name="Fillinger S."/>
            <person name="Fournier E."/>
            <person name="Gout L."/>
            <person name="Hahn M."/>
            <person name="Kohn L."/>
            <person name="Lapalu N."/>
            <person name="Plummer K.M."/>
            <person name="Pradier J.M."/>
            <person name="Quevillon E."/>
            <person name="Sharon A."/>
            <person name="Simon A."/>
            <person name="ten Have A."/>
            <person name="Tudzynski B."/>
            <person name="Tudzynski P."/>
            <person name="Wincker P."/>
            <person name="Andrew M."/>
            <person name="Anthouard V."/>
            <person name="Beever R.E."/>
            <person name="Beffa R."/>
            <person name="Benoit I."/>
            <person name="Bouzid O."/>
            <person name="Brault B."/>
            <person name="Chen Z."/>
            <person name="Choquer M."/>
            <person name="Collemare J."/>
            <person name="Cotton P."/>
            <person name="Danchin E.G."/>
            <person name="Da Silva C."/>
            <person name="Gautier A."/>
            <person name="Giraud C."/>
            <person name="Giraud T."/>
            <person name="Gonzalez C."/>
            <person name="Grossetete S."/>
            <person name="Guldener U."/>
            <person name="Henrissat B."/>
            <person name="Howlett B.J."/>
            <person name="Kodira C."/>
            <person name="Kretschmer M."/>
            <person name="Lappartient A."/>
            <person name="Leroch M."/>
            <person name="Levis C."/>
            <person name="Mauceli E."/>
            <person name="Neuveglise C."/>
            <person name="Oeser B."/>
            <person name="Pearson M."/>
            <person name="Poulain J."/>
            <person name="Poussereau N."/>
            <person name="Quesneville H."/>
            <person name="Rascle C."/>
            <person name="Schumacher J."/>
            <person name="Segurens B."/>
            <person name="Sexton A."/>
            <person name="Silva E."/>
            <person name="Sirven C."/>
            <person name="Soanes D.M."/>
            <person name="Talbot N.J."/>
            <person name="Templeton M."/>
            <person name="Yandava C."/>
            <person name="Yarden O."/>
            <person name="Zeng Q."/>
            <person name="Rollins J.A."/>
            <person name="Lebrun M.H."/>
            <person name="Dickman M."/>
        </authorList>
    </citation>
    <scope>NUCLEOTIDE SEQUENCE [LARGE SCALE GENOMIC DNA]</scope>
    <source>
        <strain evidence="3">ATCC 18683 / 1980 / Ss-1</strain>
    </source>
</reference>
<accession>A7EPC4</accession>
<name>A7EPC4_SCLS1</name>
<evidence type="ECO:0000259" key="1">
    <source>
        <dbReference type="Pfam" id="PF06985"/>
    </source>
</evidence>
<dbReference type="KEGG" id="ssl:SS1G_07173"/>
<dbReference type="InterPro" id="IPR010730">
    <property type="entry name" value="HET"/>
</dbReference>
<feature type="domain" description="Heterokaryon incompatibility" evidence="1">
    <location>
        <begin position="1"/>
        <end position="64"/>
    </location>
</feature>
<evidence type="ECO:0000313" key="3">
    <source>
        <dbReference type="Proteomes" id="UP000001312"/>
    </source>
</evidence>
<dbReference type="Proteomes" id="UP000001312">
    <property type="component" value="Unassembled WGS sequence"/>
</dbReference>
<dbReference type="OMA" id="MARIYGQ"/>
<organism evidence="2 3">
    <name type="scientific">Sclerotinia sclerotiorum (strain ATCC 18683 / 1980 / Ss-1)</name>
    <name type="common">White mold</name>
    <name type="synonym">Whetzelinia sclerotiorum</name>
    <dbReference type="NCBI Taxonomy" id="665079"/>
    <lineage>
        <taxon>Eukaryota</taxon>
        <taxon>Fungi</taxon>
        <taxon>Dikarya</taxon>
        <taxon>Ascomycota</taxon>
        <taxon>Pezizomycotina</taxon>
        <taxon>Leotiomycetes</taxon>
        <taxon>Helotiales</taxon>
        <taxon>Sclerotiniaceae</taxon>
        <taxon>Sclerotinia</taxon>
    </lineage>
</organism>
<dbReference type="AlphaFoldDB" id="A7EPC4"/>
<evidence type="ECO:0000313" key="2">
    <source>
        <dbReference type="EMBL" id="EDO04690.1"/>
    </source>
</evidence>